<evidence type="ECO:0000256" key="8">
    <source>
        <dbReference type="ARBA" id="ARBA00025797"/>
    </source>
</evidence>
<feature type="transmembrane region" description="Helical" evidence="12">
    <location>
        <begin position="179"/>
        <end position="197"/>
    </location>
</feature>
<evidence type="ECO:0000256" key="11">
    <source>
        <dbReference type="ARBA" id="ARBA00045607"/>
    </source>
</evidence>
<dbReference type="OMA" id="CIKIPRD"/>
<evidence type="ECO:0000256" key="12">
    <source>
        <dbReference type="SAM" id="Phobius"/>
    </source>
</evidence>
<dbReference type="InterPro" id="IPR045014">
    <property type="entry name" value="TM41A/B"/>
</dbReference>
<dbReference type="PANTHER" id="PTHR43220">
    <property type="match status" value="1"/>
</dbReference>
<keyword evidence="3 12" id="KW-1133">Transmembrane helix</keyword>
<reference evidence="15" key="1">
    <citation type="submission" date="2003-08" db="EMBL/GenBank/DDBJ databases">
        <authorList>
            <person name="Birren B."/>
            <person name="Nusbaum C."/>
            <person name="Abebe A."/>
            <person name="Abouelleil A."/>
            <person name="Adekoya E."/>
            <person name="Ait-zahra M."/>
            <person name="Allen N."/>
            <person name="Allen T."/>
            <person name="An P."/>
            <person name="Anderson M."/>
            <person name="Anderson S."/>
            <person name="Arachchi H."/>
            <person name="Armbruster J."/>
            <person name="Bachantsang P."/>
            <person name="Baldwin J."/>
            <person name="Barry A."/>
            <person name="Bayul T."/>
            <person name="Blitshsteyn B."/>
            <person name="Bloom T."/>
            <person name="Blye J."/>
            <person name="Boguslavskiy L."/>
            <person name="Borowsky M."/>
            <person name="Boukhgalter B."/>
            <person name="Brunache A."/>
            <person name="Butler J."/>
            <person name="Calixte N."/>
            <person name="Calvo S."/>
            <person name="Camarata J."/>
            <person name="Campo K."/>
            <person name="Chang J."/>
            <person name="Cheshatsang Y."/>
            <person name="Citroen M."/>
            <person name="Collymore A."/>
            <person name="Considine T."/>
            <person name="Cook A."/>
            <person name="Cooke P."/>
            <person name="Corum B."/>
            <person name="Cuomo C."/>
            <person name="David R."/>
            <person name="Dawoe T."/>
            <person name="Degray S."/>
            <person name="Dodge S."/>
            <person name="Dooley K."/>
            <person name="Dorje P."/>
            <person name="Dorjee K."/>
            <person name="Dorris L."/>
            <person name="Duffey N."/>
            <person name="Dupes A."/>
            <person name="Elkins T."/>
            <person name="Engels R."/>
            <person name="Erickson J."/>
            <person name="Farina A."/>
            <person name="Faro S."/>
            <person name="Ferreira P."/>
            <person name="Fischer H."/>
            <person name="Fitzgerald M."/>
            <person name="Foley K."/>
            <person name="Gage D."/>
            <person name="Galagan J."/>
            <person name="Gearin G."/>
            <person name="Gnerre S."/>
            <person name="Gnirke A."/>
            <person name="Goyette A."/>
            <person name="Graham J."/>
            <person name="Grandbois E."/>
            <person name="Gyaltsen K."/>
            <person name="Hafez N."/>
            <person name="Hagopian D."/>
            <person name="Hagos B."/>
            <person name="Hall J."/>
            <person name="Hatcher B."/>
            <person name="Heller A."/>
            <person name="Higgins H."/>
            <person name="Honan T."/>
            <person name="Horn A."/>
            <person name="Houde N."/>
            <person name="Hughes L."/>
            <person name="Hulme W."/>
            <person name="Husby E."/>
            <person name="Iliev I."/>
            <person name="Jaffe D."/>
            <person name="Jones C."/>
            <person name="Kamal M."/>
            <person name="Kamat A."/>
            <person name="Kamvysselis M."/>
            <person name="Karlsson E."/>
            <person name="Kells C."/>
            <person name="Kieu A."/>
            <person name="Kisner P."/>
            <person name="Kodira C."/>
            <person name="Kulbokas E."/>
            <person name="Labutti K."/>
            <person name="Lama D."/>
            <person name="Landers T."/>
            <person name="Leger J."/>
            <person name="Levine S."/>
            <person name="Lewis D."/>
            <person name="Lewis T."/>
            <person name="Lindblad-toh K."/>
            <person name="Liu X."/>
            <person name="Lokyitsang T."/>
            <person name="Lokyitsang Y."/>
            <person name="Lucien O."/>
            <person name="Lui A."/>
            <person name="Ma L.J."/>
            <person name="Mabbitt R."/>
            <person name="Macdonald J."/>
            <person name="Maclean C."/>
            <person name="Major J."/>
            <person name="Manning J."/>
            <person name="Marabella R."/>
            <person name="Maru K."/>
            <person name="Matthews C."/>
            <person name="Mauceli E."/>
            <person name="Mccarthy M."/>
            <person name="Mcdonough S."/>
            <person name="Mcghee T."/>
            <person name="Meldrim J."/>
            <person name="Meneus L."/>
            <person name="Mesirov J."/>
            <person name="Mihalev A."/>
            <person name="Mihova T."/>
            <person name="Mikkelsen T."/>
            <person name="Mlenga V."/>
            <person name="Moru K."/>
            <person name="Mozes J."/>
            <person name="Mulrain L."/>
            <person name="Munson G."/>
            <person name="Naylor J."/>
            <person name="Newes C."/>
            <person name="Nguyen C."/>
            <person name="Nguyen N."/>
            <person name="Nguyen T."/>
            <person name="Nicol R."/>
            <person name="Nielsen C."/>
            <person name="Nizzari M."/>
            <person name="Norbu C."/>
            <person name="Norbu N."/>
            <person name="O'donnell P."/>
            <person name="Okoawo O."/>
            <person name="O'leary S."/>
            <person name="Omotosho B."/>
            <person name="O'neill K."/>
            <person name="Osman S."/>
            <person name="Parker S."/>
            <person name="Perrin D."/>
            <person name="Phunkhang P."/>
            <person name="Piqani B."/>
            <person name="Purcell S."/>
            <person name="Rachupka T."/>
            <person name="Ramasamy U."/>
            <person name="Rameau R."/>
            <person name="Ray V."/>
            <person name="Raymond C."/>
            <person name="Retta R."/>
            <person name="Richardson S."/>
            <person name="Rise C."/>
            <person name="Rodriguez J."/>
            <person name="Rogers J."/>
            <person name="Rogov P."/>
            <person name="Rutman M."/>
            <person name="Schupbach R."/>
            <person name="Seaman C."/>
            <person name="Settipalli S."/>
            <person name="Sharpe T."/>
            <person name="Sheridan J."/>
            <person name="Sherpa N."/>
            <person name="Shi J."/>
            <person name="Smirnov S."/>
            <person name="Smith C."/>
            <person name="Sougnez C."/>
            <person name="Spencer B."/>
            <person name="Stalker J."/>
            <person name="Stange-thomann N."/>
            <person name="Stavropoulos S."/>
            <person name="Stetson K."/>
            <person name="Stone C."/>
            <person name="Stone S."/>
            <person name="Stubbs M."/>
            <person name="Talamas J."/>
            <person name="Tchuinga P."/>
            <person name="Tenzing P."/>
            <person name="Tesfaye S."/>
            <person name="Theodore J."/>
            <person name="Thoulutsang Y."/>
            <person name="Topham K."/>
            <person name="Towey S."/>
            <person name="Tsamla T."/>
            <person name="Tsomo N."/>
            <person name="Vallee D."/>
            <person name="Vassiliev H."/>
            <person name="Venkataraman V."/>
            <person name="Vinson J."/>
            <person name="Vo A."/>
            <person name="Wade C."/>
            <person name="Wang S."/>
            <person name="Wangchuk T."/>
            <person name="Wangdi T."/>
            <person name="Whittaker C."/>
            <person name="Wilkinson J."/>
            <person name="Wu Y."/>
            <person name="Wyman D."/>
            <person name="Yadav S."/>
            <person name="Yang S."/>
            <person name="Yang X."/>
            <person name="Yeager S."/>
            <person name="Yee E."/>
            <person name="Young G."/>
            <person name="Zainoun J."/>
            <person name="Zembeck L."/>
            <person name="Zimmer A."/>
            <person name="Zody M."/>
            <person name="Lander E."/>
        </authorList>
    </citation>
    <scope>NUCLEOTIDE SEQUENCE [LARGE SCALE GENOMIC DNA]</scope>
</reference>
<accession>H2YED4</accession>
<evidence type="ECO:0000313" key="15">
    <source>
        <dbReference type="Proteomes" id="UP000007875"/>
    </source>
</evidence>
<dbReference type="InParanoid" id="H2YED4"/>
<evidence type="ECO:0000256" key="6">
    <source>
        <dbReference type="ARBA" id="ARBA00024615"/>
    </source>
</evidence>
<dbReference type="FunCoup" id="H2YED4">
    <property type="interactions" value="377"/>
</dbReference>
<sequence length="273" mass="31109">MSRRRIEDVATKEEELKLHPSFNNEERKSGSTKLSIAMLIIIFIAATALIFSVYSNFPELNEDEKVKVKLPRDMEDAKELGRVLSKYKDMYYYEVTSAFFITYIFLQTFAIPGSVFLSILSGFLYPFYIALFLVCMCSGIGATGCYMISFFIGKPLINKYLSERVQKWNEVVDGQREHLFNYLLFLRITPFLPNWFINIVSPIIHIPVSLFFFATFIGVAPLSFIAIQAGTTLYQLTTAGDAFSWTGILVMAGLAILSLLPVVLKNRLKNKFE</sequence>
<name>H2YED4_CIOSA</name>
<comment type="catalytic activity">
    <reaction evidence="7">
        <text>a 1,2-diacyl-sn-glycero-3-phosphocholine(in) = a 1,2-diacyl-sn-glycero-3-phosphocholine(out)</text>
        <dbReference type="Rhea" id="RHEA:38571"/>
        <dbReference type="ChEBI" id="CHEBI:57643"/>
    </reaction>
</comment>
<dbReference type="InterPro" id="IPR032816">
    <property type="entry name" value="VTT_dom"/>
</dbReference>
<dbReference type="GO" id="GO:0000045">
    <property type="term" value="P:autophagosome assembly"/>
    <property type="evidence" value="ECO:0007669"/>
    <property type="project" value="TreeGrafter"/>
</dbReference>
<evidence type="ECO:0000256" key="9">
    <source>
        <dbReference type="ARBA" id="ARBA00034049"/>
    </source>
</evidence>
<keyword evidence="4 12" id="KW-0472">Membrane</keyword>
<evidence type="ECO:0000256" key="7">
    <source>
        <dbReference type="ARBA" id="ARBA00024631"/>
    </source>
</evidence>
<proteinExistence type="inferred from homology"/>
<dbReference type="GO" id="GO:0005789">
    <property type="term" value="C:endoplasmic reticulum membrane"/>
    <property type="evidence" value="ECO:0007669"/>
    <property type="project" value="TreeGrafter"/>
</dbReference>
<dbReference type="GO" id="GO:0008045">
    <property type="term" value="P:motor neuron axon guidance"/>
    <property type="evidence" value="ECO:0007669"/>
    <property type="project" value="Ensembl"/>
</dbReference>
<keyword evidence="2 12" id="KW-0812">Transmembrane</keyword>
<reference evidence="14" key="3">
    <citation type="submission" date="2025-09" db="UniProtKB">
        <authorList>
            <consortium name="Ensembl"/>
        </authorList>
    </citation>
    <scope>IDENTIFICATION</scope>
</reference>
<dbReference type="PANTHER" id="PTHR43220:SF18">
    <property type="entry name" value="TRANSMEMBRANE PROTEIN 41B"/>
    <property type="match status" value="1"/>
</dbReference>
<comment type="catalytic activity">
    <reaction evidence="9">
        <text>cholesterol(in) = cholesterol(out)</text>
        <dbReference type="Rhea" id="RHEA:39747"/>
        <dbReference type="ChEBI" id="CHEBI:16113"/>
    </reaction>
</comment>
<evidence type="ECO:0000256" key="3">
    <source>
        <dbReference type="ARBA" id="ARBA00022989"/>
    </source>
</evidence>
<dbReference type="Proteomes" id="UP000007875">
    <property type="component" value="Unassembled WGS sequence"/>
</dbReference>
<comment type="similarity">
    <text evidence="8">Belongs to the TMEM41 family.</text>
</comment>
<keyword evidence="15" id="KW-1185">Reference proteome</keyword>
<dbReference type="GeneTree" id="ENSGT00940000156956"/>
<evidence type="ECO:0000256" key="10">
    <source>
        <dbReference type="ARBA" id="ARBA00039252"/>
    </source>
</evidence>
<evidence type="ECO:0000256" key="4">
    <source>
        <dbReference type="ARBA" id="ARBA00023136"/>
    </source>
</evidence>
<comment type="catalytic activity">
    <reaction evidence="6">
        <text>a 1,2-diacyl-sn-glycero-3-phosphoethanolamine(in) = a 1,2-diacyl-sn-glycero-3-phosphoethanolamine(out)</text>
        <dbReference type="Rhea" id="RHEA:38895"/>
        <dbReference type="ChEBI" id="CHEBI:64612"/>
    </reaction>
</comment>
<feature type="transmembrane region" description="Helical" evidence="12">
    <location>
        <begin position="34"/>
        <end position="54"/>
    </location>
</feature>
<organism evidence="14 15">
    <name type="scientific">Ciona savignyi</name>
    <name type="common">Pacific transparent sea squirt</name>
    <dbReference type="NCBI Taxonomy" id="51511"/>
    <lineage>
        <taxon>Eukaryota</taxon>
        <taxon>Metazoa</taxon>
        <taxon>Chordata</taxon>
        <taxon>Tunicata</taxon>
        <taxon>Ascidiacea</taxon>
        <taxon>Phlebobranchia</taxon>
        <taxon>Cionidae</taxon>
        <taxon>Ciona</taxon>
    </lineage>
</organism>
<evidence type="ECO:0000256" key="1">
    <source>
        <dbReference type="ARBA" id="ARBA00004141"/>
    </source>
</evidence>
<dbReference type="HOGENOM" id="CLU_038944_0_1_1"/>
<dbReference type="Pfam" id="PF09335">
    <property type="entry name" value="VTT_dom"/>
    <property type="match status" value="1"/>
</dbReference>
<dbReference type="eggNOG" id="KOG3140">
    <property type="taxonomic scope" value="Eukaryota"/>
</dbReference>
<comment type="catalytic activity">
    <reaction evidence="5">
        <text>a 1,2-diacyl-sn-glycero-3-phospho-L-serine(in) = a 1,2-diacyl-sn-glycero-3-phospho-L-serine(out)</text>
        <dbReference type="Rhea" id="RHEA:38663"/>
        <dbReference type="ChEBI" id="CHEBI:57262"/>
    </reaction>
</comment>
<comment type="function">
    <text evidence="11">Phospholipid scramblase involved in lipid homeostasis and membrane dynamics processes. Has phospholipid scramblase activity toward cholesterol and phosphatidylserine, as well as phosphatidylethanolamine and phosphatidylcholine. Required for autophagosome formation: participates in early stages of autophagosome biogenesis at the endoplasmic reticulum (ER) membrane by reequilibrating the leaflets of the ER as lipids are extracted by ATG2 (ATG2A or ATG2B) to mediate autophagosome assembly. In addition to autophagy, involved in other processes in which phospholipid scramblase activity is required. Required for normal motor neuron development.</text>
</comment>
<dbReference type="STRING" id="51511.ENSCSAVP00000003682"/>
<feature type="transmembrane region" description="Helical" evidence="12">
    <location>
        <begin position="242"/>
        <end position="264"/>
    </location>
</feature>
<evidence type="ECO:0000259" key="13">
    <source>
        <dbReference type="Pfam" id="PF09335"/>
    </source>
</evidence>
<feature type="transmembrane region" description="Helical" evidence="12">
    <location>
        <begin position="127"/>
        <end position="152"/>
    </location>
</feature>
<evidence type="ECO:0000313" key="14">
    <source>
        <dbReference type="Ensembl" id="ENSCSAVP00000003682.1"/>
    </source>
</evidence>
<feature type="transmembrane region" description="Helical" evidence="12">
    <location>
        <begin position="98"/>
        <end position="120"/>
    </location>
</feature>
<feature type="domain" description="VTT" evidence="13">
    <location>
        <begin position="111"/>
        <end position="231"/>
    </location>
</feature>
<evidence type="ECO:0000256" key="2">
    <source>
        <dbReference type="ARBA" id="ARBA00022692"/>
    </source>
</evidence>
<protein>
    <recommendedName>
        <fullName evidence="10">Transmembrane protein 41B</fullName>
    </recommendedName>
</protein>
<dbReference type="AlphaFoldDB" id="H2YED4"/>
<feature type="transmembrane region" description="Helical" evidence="12">
    <location>
        <begin position="209"/>
        <end position="230"/>
    </location>
</feature>
<dbReference type="Ensembl" id="ENSCSAVT00000003738.1">
    <property type="protein sequence ID" value="ENSCSAVP00000003682.1"/>
    <property type="gene ID" value="ENSCSAVG00000002187.1"/>
</dbReference>
<reference evidence="14" key="2">
    <citation type="submission" date="2025-08" db="UniProtKB">
        <authorList>
            <consortium name="Ensembl"/>
        </authorList>
    </citation>
    <scope>IDENTIFICATION</scope>
</reference>
<comment type="subcellular location">
    <subcellularLocation>
        <location evidence="1">Membrane</location>
        <topology evidence="1">Multi-pass membrane protein</topology>
    </subcellularLocation>
</comment>
<evidence type="ECO:0000256" key="5">
    <source>
        <dbReference type="ARBA" id="ARBA00024479"/>
    </source>
</evidence>